<dbReference type="AlphaFoldDB" id="A0A2U3KS42"/>
<proteinExistence type="predicted"/>
<dbReference type="Pfam" id="PF13798">
    <property type="entry name" value="PCYCGC"/>
    <property type="match status" value="1"/>
</dbReference>
<dbReference type="EMBL" id="OMOD01000140">
    <property type="protein sequence ID" value="SPF42464.1"/>
    <property type="molecule type" value="Genomic_DNA"/>
</dbReference>
<reference evidence="2" key="1">
    <citation type="submission" date="2018-02" db="EMBL/GenBank/DDBJ databases">
        <authorList>
            <person name="Hausmann B."/>
        </authorList>
    </citation>
    <scope>NUCLEOTIDE SEQUENCE [LARGE SCALE GENOMIC DNA]</scope>
    <source>
        <strain evidence="2">Peat soil MAG SbA1</strain>
    </source>
</reference>
<accession>A0A2U3KS42</accession>
<sequence length="190" mass="21327">MRWGNSKGHRPRVSSLFRRQVTILSLAKPMTHLTSLPHKIVYRSLTLAFLFLVTLSVSAQWAAPQEESGVPAYNAAPPPKGTKLPPLLTKADLWGADAQYDFQTHAYELAAKIPDVLHQQPCYCYCDRMGHNSLRSCFENTHGAQCDICLKELYYSYQQHKKGKSAAQIRAGIIKGEWRQIDLQSAAAIN</sequence>
<name>A0A2U3KS42_9BACT</name>
<evidence type="ECO:0000313" key="2">
    <source>
        <dbReference type="Proteomes" id="UP000238701"/>
    </source>
</evidence>
<dbReference type="NCBIfam" id="NF041379">
    <property type="entry name" value="OS_HP4_CYCXC"/>
    <property type="match status" value="1"/>
</dbReference>
<organism evidence="1 2">
    <name type="scientific">Candidatus Sulfotelmatobacter kueseliae</name>
    <dbReference type="NCBI Taxonomy" id="2042962"/>
    <lineage>
        <taxon>Bacteria</taxon>
        <taxon>Pseudomonadati</taxon>
        <taxon>Acidobacteriota</taxon>
        <taxon>Terriglobia</taxon>
        <taxon>Terriglobales</taxon>
        <taxon>Candidatus Korobacteraceae</taxon>
        <taxon>Candidatus Sulfotelmatobacter</taxon>
    </lineage>
</organism>
<dbReference type="InterPro" id="IPR025673">
    <property type="entry name" value="PCYCGC"/>
</dbReference>
<gene>
    <name evidence="1" type="ORF">SBA1_460061</name>
</gene>
<evidence type="ECO:0000313" key="1">
    <source>
        <dbReference type="EMBL" id="SPF42464.1"/>
    </source>
</evidence>
<protein>
    <submittedName>
        <fullName evidence="1">Uncharacterized protein</fullName>
    </submittedName>
</protein>
<dbReference type="Proteomes" id="UP000238701">
    <property type="component" value="Unassembled WGS sequence"/>
</dbReference>